<evidence type="ECO:0000313" key="1">
    <source>
        <dbReference type="EMBL" id="RUP50403.1"/>
    </source>
</evidence>
<proteinExistence type="predicted"/>
<name>A0A433DHR4_9FUNG</name>
<accession>A0A433DHR4</accession>
<dbReference type="EMBL" id="RBNI01001476">
    <property type="protein sequence ID" value="RUP50403.1"/>
    <property type="molecule type" value="Genomic_DNA"/>
</dbReference>
<protein>
    <submittedName>
        <fullName evidence="1">Uncharacterized protein</fullName>
    </submittedName>
</protein>
<dbReference type="Proteomes" id="UP000268093">
    <property type="component" value="Unassembled WGS sequence"/>
</dbReference>
<comment type="caution">
    <text evidence="1">The sequence shown here is derived from an EMBL/GenBank/DDBJ whole genome shotgun (WGS) entry which is preliminary data.</text>
</comment>
<reference evidence="1 2" key="1">
    <citation type="journal article" date="2018" name="New Phytol.">
        <title>Phylogenomics of Endogonaceae and evolution of mycorrhizas within Mucoromycota.</title>
        <authorList>
            <person name="Chang Y."/>
            <person name="Desiro A."/>
            <person name="Na H."/>
            <person name="Sandor L."/>
            <person name="Lipzen A."/>
            <person name="Clum A."/>
            <person name="Barry K."/>
            <person name="Grigoriev I.V."/>
            <person name="Martin F.M."/>
            <person name="Stajich J.E."/>
            <person name="Smith M.E."/>
            <person name="Bonito G."/>
            <person name="Spatafora J.W."/>
        </authorList>
    </citation>
    <scope>NUCLEOTIDE SEQUENCE [LARGE SCALE GENOMIC DNA]</scope>
    <source>
        <strain evidence="1 2">GMNB39</strain>
    </source>
</reference>
<gene>
    <name evidence="1" type="ORF">BC936DRAFT_139343</name>
</gene>
<dbReference type="InterPro" id="IPR029058">
    <property type="entry name" value="AB_hydrolase_fold"/>
</dbReference>
<evidence type="ECO:0000313" key="2">
    <source>
        <dbReference type="Proteomes" id="UP000268093"/>
    </source>
</evidence>
<dbReference type="AlphaFoldDB" id="A0A433DHR4"/>
<organism evidence="1 2">
    <name type="scientific">Jimgerdemannia flammicorona</name>
    <dbReference type="NCBI Taxonomy" id="994334"/>
    <lineage>
        <taxon>Eukaryota</taxon>
        <taxon>Fungi</taxon>
        <taxon>Fungi incertae sedis</taxon>
        <taxon>Mucoromycota</taxon>
        <taxon>Mucoromycotina</taxon>
        <taxon>Endogonomycetes</taxon>
        <taxon>Endogonales</taxon>
        <taxon>Endogonaceae</taxon>
        <taxon>Jimgerdemannia</taxon>
    </lineage>
</organism>
<sequence>MATFLSCHEASSQPTDLTMTHSQAPIGELRWRPPKKFEQRWDKVRDATKPGWVFQSFRCLFTDK</sequence>
<dbReference type="Gene3D" id="3.40.50.1820">
    <property type="entry name" value="alpha/beta hydrolase"/>
    <property type="match status" value="1"/>
</dbReference>
<dbReference type="SUPFAM" id="SSF53474">
    <property type="entry name" value="alpha/beta-Hydrolases"/>
    <property type="match status" value="1"/>
</dbReference>
<keyword evidence="2" id="KW-1185">Reference proteome</keyword>